<dbReference type="SMART" id="SM00355">
    <property type="entry name" value="ZnF_C2H2"/>
    <property type="match status" value="5"/>
</dbReference>
<accession>A0A3M0IKI4</accession>
<evidence type="ECO:0000256" key="14">
    <source>
        <dbReference type="ARBA" id="ARBA00022908"/>
    </source>
</evidence>
<evidence type="ECO:0000256" key="15">
    <source>
        <dbReference type="ARBA" id="ARBA00022918"/>
    </source>
</evidence>
<dbReference type="InterPro" id="IPR012337">
    <property type="entry name" value="RNaseH-like_sf"/>
</dbReference>
<keyword evidence="15" id="KW-0695">RNA-directed DNA polymerase</keyword>
<feature type="domain" description="Peptidase A2" evidence="20">
    <location>
        <begin position="12"/>
        <end position="83"/>
    </location>
</feature>
<feature type="domain" description="C2H2-type" evidence="19">
    <location>
        <begin position="1276"/>
        <end position="1303"/>
    </location>
</feature>
<dbReference type="InterPro" id="IPR018061">
    <property type="entry name" value="Retropepsins"/>
</dbReference>
<dbReference type="GO" id="GO:0006508">
    <property type="term" value="P:proteolysis"/>
    <property type="evidence" value="ECO:0007669"/>
    <property type="project" value="InterPro"/>
</dbReference>
<evidence type="ECO:0000256" key="13">
    <source>
        <dbReference type="ARBA" id="ARBA00022884"/>
    </source>
</evidence>
<dbReference type="FunFam" id="3.30.160.60:FF:002209">
    <property type="match status" value="1"/>
</dbReference>
<evidence type="ECO:0000256" key="12">
    <source>
        <dbReference type="ARBA" id="ARBA00022842"/>
    </source>
</evidence>
<keyword evidence="10" id="KW-0378">Hydrolase</keyword>
<dbReference type="InterPro" id="IPR001995">
    <property type="entry name" value="Peptidase_A2_cat"/>
</dbReference>
<evidence type="ECO:0000259" key="19">
    <source>
        <dbReference type="PROSITE" id="PS50157"/>
    </source>
</evidence>
<dbReference type="Pfam" id="PF00096">
    <property type="entry name" value="zf-C2H2"/>
    <property type="match status" value="5"/>
</dbReference>
<feature type="domain" description="C2H2-type" evidence="19">
    <location>
        <begin position="1388"/>
        <end position="1415"/>
    </location>
</feature>
<dbReference type="FunFam" id="3.30.160.60:FF:000514">
    <property type="entry name" value="Uncharacterized protein"/>
    <property type="match status" value="1"/>
</dbReference>
<evidence type="ECO:0000256" key="6">
    <source>
        <dbReference type="ARBA" id="ARBA00022695"/>
    </source>
</evidence>
<keyword evidence="17" id="KW-0539">Nucleus</keyword>
<dbReference type="GO" id="GO:0003723">
    <property type="term" value="F:RNA binding"/>
    <property type="evidence" value="ECO:0007669"/>
    <property type="project" value="UniProtKB-KW"/>
</dbReference>
<keyword evidence="11" id="KW-0862">Zinc</keyword>
<proteinExistence type="inferred from homology"/>
<dbReference type="PROSITE" id="PS00141">
    <property type="entry name" value="ASP_PROTEASE"/>
    <property type="match status" value="1"/>
</dbReference>
<dbReference type="GO" id="GO:0003964">
    <property type="term" value="F:RNA-directed DNA polymerase activity"/>
    <property type="evidence" value="ECO:0007669"/>
    <property type="project" value="UniProtKB-KW"/>
</dbReference>
<evidence type="ECO:0000256" key="1">
    <source>
        <dbReference type="ARBA" id="ARBA00004123"/>
    </source>
</evidence>
<dbReference type="Gene3D" id="1.10.340.70">
    <property type="match status" value="1"/>
</dbReference>
<feature type="domain" description="C2H2-type" evidence="19">
    <location>
        <begin position="1360"/>
        <end position="1387"/>
    </location>
</feature>
<evidence type="ECO:0000256" key="17">
    <source>
        <dbReference type="ARBA" id="ARBA00023242"/>
    </source>
</evidence>
<keyword evidence="5" id="KW-0808">Transferase</keyword>
<evidence type="ECO:0000313" key="23">
    <source>
        <dbReference type="Proteomes" id="UP000269221"/>
    </source>
</evidence>
<keyword evidence="8" id="KW-0677">Repeat</keyword>
<keyword evidence="12" id="KW-0460">Magnesium</keyword>
<keyword evidence="13" id="KW-0694">RNA-binding</keyword>
<dbReference type="EMBL" id="QRBI01000309">
    <property type="protein sequence ID" value="RMB88908.1"/>
    <property type="molecule type" value="Genomic_DNA"/>
</dbReference>
<dbReference type="Gene3D" id="3.10.10.10">
    <property type="entry name" value="HIV Type 1 Reverse Transcriptase, subunit A, domain 1"/>
    <property type="match status" value="1"/>
</dbReference>
<feature type="domain" description="RNase H type-1" evidence="21">
    <location>
        <begin position="531"/>
        <end position="677"/>
    </location>
</feature>
<evidence type="ECO:0000256" key="18">
    <source>
        <dbReference type="PROSITE-ProRule" id="PRU00042"/>
    </source>
</evidence>
<name>A0A3M0IKI4_HIRRU</name>
<evidence type="ECO:0000256" key="10">
    <source>
        <dbReference type="ARBA" id="ARBA00022801"/>
    </source>
</evidence>
<keyword evidence="7" id="KW-0479">Metal-binding</keyword>
<dbReference type="SUPFAM" id="SSF53098">
    <property type="entry name" value="Ribonuclease H-like"/>
    <property type="match status" value="1"/>
</dbReference>
<dbReference type="Pfam" id="PF00078">
    <property type="entry name" value="RVT_1"/>
    <property type="match status" value="1"/>
</dbReference>
<dbReference type="GO" id="GO:0004190">
    <property type="term" value="F:aspartic-type endopeptidase activity"/>
    <property type="evidence" value="ECO:0007669"/>
    <property type="project" value="InterPro"/>
</dbReference>
<evidence type="ECO:0000256" key="5">
    <source>
        <dbReference type="ARBA" id="ARBA00022679"/>
    </source>
</evidence>
<dbReference type="FunFam" id="3.30.160.60:FF:001270">
    <property type="entry name" value="zinc finger protein 583 isoform X1"/>
    <property type="match status" value="1"/>
</dbReference>
<evidence type="ECO:0000256" key="16">
    <source>
        <dbReference type="ARBA" id="ARBA00023172"/>
    </source>
</evidence>
<dbReference type="PANTHER" id="PTHR23226">
    <property type="entry name" value="ZINC FINGER AND SCAN DOMAIN-CONTAINING"/>
    <property type="match status" value="1"/>
</dbReference>
<dbReference type="Pfam" id="PF00075">
    <property type="entry name" value="RNase_H"/>
    <property type="match status" value="1"/>
</dbReference>
<evidence type="ECO:0000256" key="3">
    <source>
        <dbReference type="ARBA" id="ARBA00010879"/>
    </source>
</evidence>
<dbReference type="InterPro" id="IPR041577">
    <property type="entry name" value="RT_RNaseH_2"/>
</dbReference>
<evidence type="ECO:0000256" key="2">
    <source>
        <dbReference type="ARBA" id="ARBA00006991"/>
    </source>
</evidence>
<dbReference type="InterPro" id="IPR013087">
    <property type="entry name" value="Znf_C2H2_type"/>
</dbReference>
<evidence type="ECO:0000259" key="20">
    <source>
        <dbReference type="PROSITE" id="PS50175"/>
    </source>
</evidence>
<keyword evidence="14" id="KW-0229">DNA integration</keyword>
<comment type="subcellular location">
    <subcellularLocation>
        <location evidence="1">Nucleus</location>
    </subcellularLocation>
</comment>
<reference evidence="22 23" key="1">
    <citation type="submission" date="2018-07" db="EMBL/GenBank/DDBJ databases">
        <title>A high quality draft genome assembly of the barn swallow (H. rustica rustica).</title>
        <authorList>
            <person name="Formenti G."/>
            <person name="Chiara M."/>
            <person name="Poveda L."/>
            <person name="Francoijs K.-J."/>
            <person name="Bonisoli-Alquati A."/>
            <person name="Canova L."/>
            <person name="Gianfranceschi L."/>
            <person name="Horner D.S."/>
            <person name="Saino N."/>
        </authorList>
    </citation>
    <scope>NUCLEOTIDE SEQUENCE [LARGE SCALE GENOMIC DNA]</scope>
    <source>
        <strain evidence="22">Chelidonia</strain>
        <tissue evidence="22">Blood</tissue>
    </source>
</reference>
<dbReference type="PROSITE" id="PS50175">
    <property type="entry name" value="ASP_PROT_RETROV"/>
    <property type="match status" value="1"/>
</dbReference>
<keyword evidence="23" id="KW-1185">Reference proteome</keyword>
<dbReference type="GO" id="GO:0004523">
    <property type="term" value="F:RNA-DNA hybrid ribonuclease activity"/>
    <property type="evidence" value="ECO:0007669"/>
    <property type="project" value="UniProtKB-EC"/>
</dbReference>
<dbReference type="InterPro" id="IPR043502">
    <property type="entry name" value="DNA/RNA_pol_sf"/>
</dbReference>
<dbReference type="FunFam" id="3.30.160.60:FF:000352">
    <property type="entry name" value="zinc finger protein 3 homolog"/>
    <property type="match status" value="1"/>
</dbReference>
<evidence type="ECO:0000256" key="11">
    <source>
        <dbReference type="ARBA" id="ARBA00022833"/>
    </source>
</evidence>
<dbReference type="PROSITE" id="PS50157">
    <property type="entry name" value="ZINC_FINGER_C2H2_2"/>
    <property type="match status" value="6"/>
</dbReference>
<dbReference type="GO" id="GO:0008270">
    <property type="term" value="F:zinc ion binding"/>
    <property type="evidence" value="ECO:0007669"/>
    <property type="project" value="UniProtKB-KW"/>
</dbReference>
<dbReference type="PROSITE" id="PS50879">
    <property type="entry name" value="RNASE_H_1"/>
    <property type="match status" value="1"/>
</dbReference>
<keyword evidence="9 18" id="KW-0863">Zinc-finger</keyword>
<dbReference type="Pfam" id="PF00077">
    <property type="entry name" value="RVP"/>
    <property type="match status" value="1"/>
</dbReference>
<evidence type="ECO:0000256" key="7">
    <source>
        <dbReference type="ARBA" id="ARBA00022723"/>
    </source>
</evidence>
<organism evidence="22 23">
    <name type="scientific">Hirundo rustica rustica</name>
    <dbReference type="NCBI Taxonomy" id="333673"/>
    <lineage>
        <taxon>Eukaryota</taxon>
        <taxon>Metazoa</taxon>
        <taxon>Chordata</taxon>
        <taxon>Craniata</taxon>
        <taxon>Vertebrata</taxon>
        <taxon>Euteleostomi</taxon>
        <taxon>Archelosauria</taxon>
        <taxon>Archosauria</taxon>
        <taxon>Dinosauria</taxon>
        <taxon>Saurischia</taxon>
        <taxon>Theropoda</taxon>
        <taxon>Coelurosauria</taxon>
        <taxon>Aves</taxon>
        <taxon>Neognathae</taxon>
        <taxon>Neoaves</taxon>
        <taxon>Telluraves</taxon>
        <taxon>Australaves</taxon>
        <taxon>Passeriformes</taxon>
        <taxon>Sylvioidea</taxon>
        <taxon>Hirundinidae</taxon>
        <taxon>Hirundo</taxon>
    </lineage>
</organism>
<evidence type="ECO:0000313" key="22">
    <source>
        <dbReference type="EMBL" id="RMB88908.1"/>
    </source>
</evidence>
<dbReference type="InterPro" id="IPR021109">
    <property type="entry name" value="Peptidase_aspartic_dom_sf"/>
</dbReference>
<protein>
    <recommendedName>
        <fullName evidence="4">ribonuclease H</fullName>
        <ecNumber evidence="4">3.1.26.4</ecNumber>
    </recommendedName>
</protein>
<evidence type="ECO:0000256" key="8">
    <source>
        <dbReference type="ARBA" id="ARBA00022737"/>
    </source>
</evidence>
<dbReference type="SUPFAM" id="SSF57667">
    <property type="entry name" value="beta-beta-alpha zinc fingers"/>
    <property type="match status" value="3"/>
</dbReference>
<dbReference type="STRING" id="333673.A0A3M0IKI4"/>
<dbReference type="EC" id="3.1.26.4" evidence="4"/>
<evidence type="ECO:0000256" key="9">
    <source>
        <dbReference type="ARBA" id="ARBA00022771"/>
    </source>
</evidence>
<dbReference type="InterPro" id="IPR036236">
    <property type="entry name" value="Znf_C2H2_sf"/>
</dbReference>
<dbReference type="GO" id="GO:0005634">
    <property type="term" value="C:nucleus"/>
    <property type="evidence" value="ECO:0007669"/>
    <property type="project" value="UniProtKB-SubCell"/>
</dbReference>
<dbReference type="CDD" id="cd09273">
    <property type="entry name" value="RNase_HI_RT_Bel"/>
    <property type="match status" value="1"/>
</dbReference>
<dbReference type="SUPFAM" id="SSF50630">
    <property type="entry name" value="Acid proteases"/>
    <property type="match status" value="1"/>
</dbReference>
<dbReference type="Gene3D" id="3.30.70.270">
    <property type="match status" value="1"/>
</dbReference>
<dbReference type="Gene3D" id="2.40.70.10">
    <property type="entry name" value="Acid Proteases"/>
    <property type="match status" value="1"/>
</dbReference>
<dbReference type="InterPro" id="IPR001969">
    <property type="entry name" value="Aspartic_peptidase_AS"/>
</dbReference>
<dbReference type="GO" id="GO:0015074">
    <property type="term" value="P:DNA integration"/>
    <property type="evidence" value="ECO:0007669"/>
    <property type="project" value="UniProtKB-KW"/>
</dbReference>
<dbReference type="PANTHER" id="PTHR23226:SF379">
    <property type="entry name" value="C2H2-TYPE DOMAIN-CONTAINING PROTEIN"/>
    <property type="match status" value="1"/>
</dbReference>
<dbReference type="Gene3D" id="3.10.20.370">
    <property type="match status" value="1"/>
</dbReference>
<dbReference type="PROSITE" id="PS00028">
    <property type="entry name" value="ZINC_FINGER_C2H2_1"/>
    <property type="match status" value="5"/>
</dbReference>
<dbReference type="GO" id="GO:0000981">
    <property type="term" value="F:DNA-binding transcription factor activity, RNA polymerase II-specific"/>
    <property type="evidence" value="ECO:0007669"/>
    <property type="project" value="TreeGrafter"/>
</dbReference>
<dbReference type="GO" id="GO:0000978">
    <property type="term" value="F:RNA polymerase II cis-regulatory region sequence-specific DNA binding"/>
    <property type="evidence" value="ECO:0007669"/>
    <property type="project" value="TreeGrafter"/>
</dbReference>
<dbReference type="Proteomes" id="UP000269221">
    <property type="component" value="Unassembled WGS sequence"/>
</dbReference>
<keyword evidence="6" id="KW-0548">Nucleotidyltransferase</keyword>
<dbReference type="InterPro" id="IPR043128">
    <property type="entry name" value="Rev_trsase/Diguanyl_cyclase"/>
</dbReference>
<comment type="similarity">
    <text evidence="3">Belongs to the beta type-B retroviral polymerase family. HERV class-II K(HML-2) pol subfamily.</text>
</comment>
<comment type="similarity">
    <text evidence="2">Belongs to the krueppel C2H2-type zinc-finger protein family.</text>
</comment>
<dbReference type="GO" id="GO:0006310">
    <property type="term" value="P:DNA recombination"/>
    <property type="evidence" value="ECO:0007669"/>
    <property type="project" value="UniProtKB-KW"/>
</dbReference>
<sequence>MKVIIDIDGKPEEFIVDTGASYSVLNKRLGPISNTTIQVVGATGQLEERPFLQPLNLKFGGKELDHQFLYMPNCPKPLLGRDLLSLLNVKTIFEHGRVKLEVPGEEIAKLFVIKEIDPSPIPIEVDQAVVPWVWETGSPGKSKAAQLVVVELKEGKEPVKIKQYPITLEARKGVAPLITQFLTQGILQECESEFNTPIFPVKKPNGKYRLVQDLRAINKIVKDIHPVVANPYTLLTSVSEKFKWFSVVDLKDAFFCIPLALESRKYFAFEWESPDTGRKRQLTWSRLPQGFKNSPTIFGNQLAKELEEWKTTEEPSGIKVFLGMVGWCRLWILNFGLIAKPLYEALKEPRLNWDRQRKKAFEDLKQALKEAPALGLPDLNKDFQLYVNERQKLALGVLAQRLSSWKRPVGYFSKQLDAVSAGWPSCLRAVTATVILIQEARKLTLGKKIEVFVPHMVLAVLEQKGGHWLSSSRMLQYQAILREQDDVDLKMTNHINPAEFLRSEQEEGHDCMEVIEQVYASRIDLKDVPMENPDWELFTDGSSFVESGTRYAGYAVVTATTVLEAKALTPGTSAQQAEIIGLTRALMLSSGKKVNIWTDSKYAFGVVHIHGALWKERGLLNSQGTAIKYRTEILALLDAVHQPEKVAVMHVRGHQKEEGKIYQGNRLADITARRVSKEVWTQMALIPTKVSPVTPHLIQEPKYSPGDEKLASLLLAQKNATGWYVTSMGQVVVPTRIMKTILETEHNKCHWGAEALVKFLKREVISNQMLTLAKRVNAMCPTCLKNNPIVRKQIQLGKLQVGPEPGDYWQVDFSELPKAQNYKYLLVKGRRNRLMDPLHSSQESPCTMGNPAGLPNADDFSQKVAFLIILLLVITKPILINGSVVVAATEPVVDVINGIDVNLTCSVANDQKTEVQNIQATWKKGVNIVTVWDKDARRAKVQRRRVTRQVMEGTGQPEIETDLDKKGHENLVVGLIRDFGMVQNVSRITACLPLPKAAGEPIPWGIVPVGQLPNATVNVTWNCKIETKEKGEWIDISNAQLIWTPSTFYCSLKRYENQDPSWLTISQTLPPSTPHHFPHQPLALLWIRNVVASRSRAVILPLCSALVGQHLECCVQFWALQFRKDMEGLECVQRRTTSLVRGLEHKSCEEQLRELGLFILEKRRLRGDKAVSEHRLDLMMSKVFSNLADSDFPFPNLGWMEEEAVRKRKVPQDSQADKELRMETRKEKSLRQNLVEEVILSSSTVQKSIGEGKLRRWHTGRSSKPMPGCSEEERPTLCQEGGQDFIQGSDLVVHEQLHDGEKPHKCLECGKSFSRGSLLIRHHWTHTGEWPHKCPKCGKRFQTSSNLLKHQQIHTEERPFHCPDCRKGFKHNSHLIRHLRIHTGERPYECGECGMSFSQSSHLICHQKIHTRERPYECEQCGKSFSRRSNLICHQNLHAEERPYKCGECGKGFNRGPS</sequence>
<feature type="domain" description="C2H2-type" evidence="19">
    <location>
        <begin position="1332"/>
        <end position="1359"/>
    </location>
</feature>
<keyword evidence="16" id="KW-0233">DNA recombination</keyword>
<dbReference type="Pfam" id="PF17919">
    <property type="entry name" value="RT_RNaseH_2"/>
    <property type="match status" value="1"/>
</dbReference>
<dbReference type="FunFam" id="3.30.160.60:FF:000135">
    <property type="entry name" value="Zinc finger protein 358"/>
    <property type="match status" value="1"/>
</dbReference>
<evidence type="ECO:0000259" key="21">
    <source>
        <dbReference type="PROSITE" id="PS50879"/>
    </source>
</evidence>
<comment type="caution">
    <text evidence="22">The sequence shown here is derived from an EMBL/GenBank/DDBJ whole genome shotgun (WGS) entry which is preliminary data.</text>
</comment>
<dbReference type="InterPro" id="IPR036397">
    <property type="entry name" value="RNaseH_sf"/>
</dbReference>
<feature type="domain" description="C2H2-type" evidence="19">
    <location>
        <begin position="1304"/>
        <end position="1331"/>
    </location>
</feature>
<gene>
    <name evidence="22" type="ORF">DUI87_34752</name>
</gene>
<evidence type="ECO:0000256" key="4">
    <source>
        <dbReference type="ARBA" id="ARBA00012180"/>
    </source>
</evidence>
<dbReference type="SUPFAM" id="SSF56672">
    <property type="entry name" value="DNA/RNA polymerases"/>
    <property type="match status" value="1"/>
</dbReference>
<dbReference type="OrthoDB" id="9950135at2759"/>
<dbReference type="Gene3D" id="3.30.160.60">
    <property type="entry name" value="Classic Zinc Finger"/>
    <property type="match status" value="6"/>
</dbReference>
<feature type="domain" description="C2H2-type" evidence="19">
    <location>
        <begin position="1416"/>
        <end position="1443"/>
    </location>
</feature>
<dbReference type="InterPro" id="IPR002156">
    <property type="entry name" value="RNaseH_domain"/>
</dbReference>
<dbReference type="InterPro" id="IPR000477">
    <property type="entry name" value="RT_dom"/>
</dbReference>
<dbReference type="Gene3D" id="3.30.420.10">
    <property type="entry name" value="Ribonuclease H-like superfamily/Ribonuclease H"/>
    <property type="match status" value="1"/>
</dbReference>